<gene>
    <name evidence="8" type="ORF">SVIM_LOCUS187369</name>
</gene>
<comment type="similarity">
    <text evidence="1">Belongs to the RNA polymerase beta chain family.</text>
</comment>
<dbReference type="GO" id="GO:0003677">
    <property type="term" value="F:DNA binding"/>
    <property type="evidence" value="ECO:0007669"/>
    <property type="project" value="InterPro"/>
</dbReference>
<protein>
    <recommendedName>
        <fullName evidence="2">DNA-directed RNA polymerase</fullName>
        <ecNumber evidence="2">2.7.7.6</ecNumber>
    </recommendedName>
</protein>
<evidence type="ECO:0000256" key="2">
    <source>
        <dbReference type="ARBA" id="ARBA00012418"/>
    </source>
</evidence>
<evidence type="ECO:0000256" key="3">
    <source>
        <dbReference type="ARBA" id="ARBA00022478"/>
    </source>
</evidence>
<keyword evidence="6" id="KW-0804">Transcription</keyword>
<keyword evidence="4" id="KW-0808">Transferase</keyword>
<organism evidence="8">
    <name type="scientific">Salix viminalis</name>
    <name type="common">Common osier</name>
    <name type="synonym">Basket willow</name>
    <dbReference type="NCBI Taxonomy" id="40686"/>
    <lineage>
        <taxon>Eukaryota</taxon>
        <taxon>Viridiplantae</taxon>
        <taxon>Streptophyta</taxon>
        <taxon>Embryophyta</taxon>
        <taxon>Tracheophyta</taxon>
        <taxon>Spermatophyta</taxon>
        <taxon>Magnoliopsida</taxon>
        <taxon>eudicotyledons</taxon>
        <taxon>Gunneridae</taxon>
        <taxon>Pentapetalae</taxon>
        <taxon>rosids</taxon>
        <taxon>fabids</taxon>
        <taxon>Malpighiales</taxon>
        <taxon>Salicaceae</taxon>
        <taxon>Saliceae</taxon>
        <taxon>Salix</taxon>
    </lineage>
</organism>
<dbReference type="GO" id="GO:0006351">
    <property type="term" value="P:DNA-templated transcription"/>
    <property type="evidence" value="ECO:0007669"/>
    <property type="project" value="InterPro"/>
</dbReference>
<dbReference type="Gene3D" id="3.90.1100.10">
    <property type="match status" value="2"/>
</dbReference>
<evidence type="ECO:0000259" key="7">
    <source>
        <dbReference type="Pfam" id="PF00562"/>
    </source>
</evidence>
<accession>A0A6N2L6E3</accession>
<dbReference type="AlphaFoldDB" id="A0A6N2L6E3"/>
<keyword evidence="3" id="KW-0240">DNA-directed RNA polymerase</keyword>
<dbReference type="EC" id="2.7.7.6" evidence="2"/>
<dbReference type="SUPFAM" id="SSF64484">
    <property type="entry name" value="beta and beta-prime subunits of DNA dependent RNA-polymerase"/>
    <property type="match status" value="2"/>
</dbReference>
<dbReference type="Pfam" id="PF00562">
    <property type="entry name" value="RNA_pol_Rpb2_6"/>
    <property type="match status" value="1"/>
</dbReference>
<name>A0A6N2L6E3_SALVM</name>
<dbReference type="PANTHER" id="PTHR20856">
    <property type="entry name" value="DNA-DIRECTED RNA POLYMERASE I SUBUNIT 2"/>
    <property type="match status" value="1"/>
</dbReference>
<sequence length="474" mass="54310">MNWGEKLCKVSVRRQRLCLFDEYGLISHQINSCNAFINSGLQRVFDSFGEVAVEPGYDTFKQKDGECRRASVRLGKVALNRPSFWGGTSSDAKHNMFFRHARLQNMTYTTRIKIHVNVQCLLEAYTGHRKCDNRDSFRNKRFKLANELLERELKMHVSHALRFFNSEQWFDESTGAWCHPFKWMERVYGVVGNLGRANPLQTMIDLRKTRQRVLYTRKVGHARYPHPSHWGRILVCCWRAKKLTTHEKIALSGGNQKGMNNRETHIFSDAGRILRPLIVIENLDKIKAFKGGNYIFASLRDKGIIEFIGTEEEEDCCTAWGIRFLLEDITGNVTKARVVNGQNAIVAVNVHLGYNQEDALVMKRASIGRSIFRSEHIRSYKVEVDNKELIDKRQKSKDSITFRKIQSKIGRVDSLDDDGFSFIGANMQSGDIVIGKCAESGTDHRVKLKHTKRGMVQKVVLSSNDEGKNFTVVS</sequence>
<reference evidence="8" key="1">
    <citation type="submission" date="2019-03" db="EMBL/GenBank/DDBJ databases">
        <authorList>
            <person name="Mank J."/>
            <person name="Almeida P."/>
        </authorList>
    </citation>
    <scope>NUCLEOTIDE SEQUENCE</scope>
    <source>
        <strain evidence="8">78183</strain>
    </source>
</reference>
<feature type="domain" description="DNA-directed RNA polymerase subunit 2 hybrid-binding" evidence="7">
    <location>
        <begin position="335"/>
        <end position="468"/>
    </location>
</feature>
<dbReference type="GO" id="GO:0032549">
    <property type="term" value="F:ribonucleoside binding"/>
    <property type="evidence" value="ECO:0007669"/>
    <property type="project" value="InterPro"/>
</dbReference>
<dbReference type="InterPro" id="IPR007120">
    <property type="entry name" value="DNA-dir_RNAP_su2_dom"/>
</dbReference>
<dbReference type="Gene3D" id="2.40.50.150">
    <property type="match status" value="1"/>
</dbReference>
<proteinExistence type="inferred from homology"/>
<dbReference type="EMBL" id="CAADRP010001147">
    <property type="protein sequence ID" value="VFU36698.1"/>
    <property type="molecule type" value="Genomic_DNA"/>
</dbReference>
<evidence type="ECO:0000313" key="8">
    <source>
        <dbReference type="EMBL" id="VFU36698.1"/>
    </source>
</evidence>
<keyword evidence="5" id="KW-0548">Nucleotidyltransferase</keyword>
<dbReference type="InterPro" id="IPR037033">
    <property type="entry name" value="DNA-dir_RNAP_su2_hyb_sf"/>
</dbReference>
<evidence type="ECO:0000256" key="6">
    <source>
        <dbReference type="ARBA" id="ARBA00023163"/>
    </source>
</evidence>
<dbReference type="Gene3D" id="2.40.270.10">
    <property type="entry name" value="DNA-directed RNA polymerase, subunit 2, domain 6"/>
    <property type="match status" value="1"/>
</dbReference>
<dbReference type="InterPro" id="IPR014724">
    <property type="entry name" value="RNA_pol_RPB2_OB-fold"/>
</dbReference>
<dbReference type="GO" id="GO:0000428">
    <property type="term" value="C:DNA-directed RNA polymerase complex"/>
    <property type="evidence" value="ECO:0007669"/>
    <property type="project" value="UniProtKB-KW"/>
</dbReference>
<dbReference type="GO" id="GO:0003899">
    <property type="term" value="F:DNA-directed RNA polymerase activity"/>
    <property type="evidence" value="ECO:0007669"/>
    <property type="project" value="UniProtKB-EC"/>
</dbReference>
<evidence type="ECO:0000256" key="5">
    <source>
        <dbReference type="ARBA" id="ARBA00022695"/>
    </source>
</evidence>
<evidence type="ECO:0000256" key="4">
    <source>
        <dbReference type="ARBA" id="ARBA00022679"/>
    </source>
</evidence>
<dbReference type="InterPro" id="IPR015712">
    <property type="entry name" value="DNA-dir_RNA_pol_su2"/>
</dbReference>
<evidence type="ECO:0000256" key="1">
    <source>
        <dbReference type="ARBA" id="ARBA00006835"/>
    </source>
</evidence>